<evidence type="ECO:0000256" key="1">
    <source>
        <dbReference type="SAM" id="Phobius"/>
    </source>
</evidence>
<dbReference type="KEGG" id="orp:MOP44_25850"/>
<dbReference type="InterPro" id="IPR027383">
    <property type="entry name" value="Znf_put"/>
</dbReference>
<dbReference type="Pfam" id="PF13490">
    <property type="entry name" value="zf-HC2"/>
    <property type="match status" value="1"/>
</dbReference>
<evidence type="ECO:0000313" key="4">
    <source>
        <dbReference type="Proteomes" id="UP001059380"/>
    </source>
</evidence>
<feature type="domain" description="Putative zinc-finger" evidence="2">
    <location>
        <begin position="7"/>
        <end position="34"/>
    </location>
</feature>
<dbReference type="EMBL" id="CP093313">
    <property type="protein sequence ID" value="UWZ83970.1"/>
    <property type="molecule type" value="Genomic_DNA"/>
</dbReference>
<keyword evidence="1" id="KW-0472">Membrane</keyword>
<keyword evidence="1" id="KW-1133">Transmembrane helix</keyword>
<dbReference type="InterPro" id="IPR041916">
    <property type="entry name" value="Anti_sigma_zinc_sf"/>
</dbReference>
<evidence type="ECO:0000259" key="2">
    <source>
        <dbReference type="Pfam" id="PF13490"/>
    </source>
</evidence>
<organism evidence="3 4">
    <name type="scientific">Occallatibacter riparius</name>
    <dbReference type="NCBI Taxonomy" id="1002689"/>
    <lineage>
        <taxon>Bacteria</taxon>
        <taxon>Pseudomonadati</taxon>
        <taxon>Acidobacteriota</taxon>
        <taxon>Terriglobia</taxon>
        <taxon>Terriglobales</taxon>
        <taxon>Acidobacteriaceae</taxon>
        <taxon>Occallatibacter</taxon>
    </lineage>
</organism>
<dbReference type="RefSeq" id="WP_260793473.1">
    <property type="nucleotide sequence ID" value="NZ_CP093313.1"/>
</dbReference>
<feature type="transmembrane region" description="Helical" evidence="1">
    <location>
        <begin position="79"/>
        <end position="102"/>
    </location>
</feature>
<protein>
    <submittedName>
        <fullName evidence="3">Anti-sigma factor</fullName>
    </submittedName>
</protein>
<keyword evidence="4" id="KW-1185">Reference proteome</keyword>
<sequence>MTCPTNQLDAFVDGELSPAALAAVEAHLQTCPACSAHALAQMQLKNSVRAAADAYQPSPEFRARIAAQVATKQRRPLHFWLSPALALVAAVVLVAISVPLIARHYAHERALSELLDLHVSTLASANPVDVVSTDRHTVKPWFQGKLPFTFNLPDLTYSPYTLLGGKLIFFNHAPEAQLLFSFRQHRISVFVLKSATSSRDGVQTEDGFTTESWTAGGLHCIVVSDASAADVHALADLMRSAQAK</sequence>
<dbReference type="AlphaFoldDB" id="A0A9J7BQE9"/>
<gene>
    <name evidence="3" type="ORF">MOP44_25850</name>
</gene>
<evidence type="ECO:0000313" key="3">
    <source>
        <dbReference type="EMBL" id="UWZ83970.1"/>
    </source>
</evidence>
<dbReference type="Gene3D" id="1.10.10.1320">
    <property type="entry name" value="Anti-sigma factor, zinc-finger domain"/>
    <property type="match status" value="1"/>
</dbReference>
<keyword evidence="1" id="KW-0812">Transmembrane</keyword>
<reference evidence="3" key="1">
    <citation type="submission" date="2021-04" db="EMBL/GenBank/DDBJ databases">
        <title>Phylogenetic analysis of Acidobacteriaceae.</title>
        <authorList>
            <person name="Qiu L."/>
            <person name="Zhang Q."/>
        </authorList>
    </citation>
    <scope>NUCLEOTIDE SEQUENCE</scope>
    <source>
        <strain evidence="3">DSM 25168</strain>
    </source>
</reference>
<name>A0A9J7BQE9_9BACT</name>
<proteinExistence type="predicted"/>
<dbReference type="Proteomes" id="UP001059380">
    <property type="component" value="Chromosome"/>
</dbReference>
<accession>A0A9J7BQE9</accession>